<keyword evidence="12" id="KW-0735">Signal-anchor</keyword>
<dbReference type="GO" id="GO:0005975">
    <property type="term" value="P:carbohydrate metabolic process"/>
    <property type="evidence" value="ECO:0007669"/>
    <property type="project" value="InterPro"/>
</dbReference>
<dbReference type="GO" id="GO:0042147">
    <property type="term" value="P:retrograde transport, endosome to Golgi"/>
    <property type="evidence" value="ECO:0007669"/>
    <property type="project" value="InterPro"/>
</dbReference>
<dbReference type="GO" id="GO:0000938">
    <property type="term" value="C:GARP complex"/>
    <property type="evidence" value="ECO:0007669"/>
    <property type="project" value="InterPro"/>
</dbReference>
<evidence type="ECO:0000256" key="15">
    <source>
        <dbReference type="ARBA" id="ARBA00023136"/>
    </source>
</evidence>
<evidence type="ECO:0000256" key="12">
    <source>
        <dbReference type="ARBA" id="ARBA00022968"/>
    </source>
</evidence>
<dbReference type="FunFam" id="1.10.357.110:FF:000006">
    <property type="entry name" value="Vacuolar protein sorting-associated protein 53"/>
    <property type="match status" value="1"/>
</dbReference>
<dbReference type="Pfam" id="PF03200">
    <property type="entry name" value="Glyco_hydro_63"/>
    <property type="match status" value="1"/>
</dbReference>
<dbReference type="GO" id="GO:0004573">
    <property type="term" value="F:Glc3Man9GlcNAc2 oligosaccharide glucosidase activity"/>
    <property type="evidence" value="ECO:0007669"/>
    <property type="project" value="UniProtKB-EC"/>
</dbReference>
<evidence type="ECO:0000256" key="22">
    <source>
        <dbReference type="ARBA" id="ARBA00073940"/>
    </source>
</evidence>
<keyword evidence="14" id="KW-0333">Golgi apparatus</keyword>
<dbReference type="PANTHER" id="PTHR12820:SF0">
    <property type="entry name" value="VACUOLAR PROTEIN SORTING-ASSOCIATED PROTEIN 53 HOMOLOG"/>
    <property type="match status" value="1"/>
</dbReference>
<dbReference type="Pfam" id="PF16854">
    <property type="entry name" value="VPS53_C"/>
    <property type="match status" value="1"/>
</dbReference>
<dbReference type="InterPro" id="IPR031631">
    <property type="entry name" value="Glyco_hydro_63N"/>
</dbReference>
<evidence type="ECO:0000256" key="19">
    <source>
        <dbReference type="ARBA" id="ARBA00052596"/>
    </source>
</evidence>
<comment type="function">
    <text evidence="20">In the context of N-glycan degradation, cleaves the distal alpha 1,2-linked glucose residue from the Glc(3)Man(9)GlcNAc(2) oligosaccharide precursor in a highly specific manner.</text>
</comment>
<evidence type="ECO:0000256" key="20">
    <source>
        <dbReference type="ARBA" id="ARBA00054325"/>
    </source>
</evidence>
<feature type="domain" description="Vps53 C-terminal" evidence="26">
    <location>
        <begin position="732"/>
        <end position="816"/>
    </location>
</feature>
<dbReference type="Pfam" id="PF16923">
    <property type="entry name" value="Glyco_hydro_63N"/>
    <property type="match status" value="1"/>
</dbReference>
<dbReference type="GO" id="GO:0010008">
    <property type="term" value="C:endosome membrane"/>
    <property type="evidence" value="ECO:0007669"/>
    <property type="project" value="UniProtKB-SubCell"/>
</dbReference>
<protein>
    <recommendedName>
        <fullName evidence="22">Mannosyl-oligosaccharide glucosidase</fullName>
        <ecNumber evidence="18">3.2.1.106</ecNumber>
    </recommendedName>
    <alternativeName>
        <fullName evidence="7">Vacuolar protein sorting-associated protein 53 homolog</fullName>
    </alternativeName>
</protein>
<evidence type="ECO:0000256" key="9">
    <source>
        <dbReference type="ARBA" id="ARBA00022753"/>
    </source>
</evidence>
<feature type="domain" description="Vps53 N-terminal" evidence="25">
    <location>
        <begin position="43"/>
        <end position="456"/>
    </location>
</feature>
<feature type="region of interest" description="Disordered" evidence="23">
    <location>
        <begin position="1357"/>
        <end position="1378"/>
    </location>
</feature>
<evidence type="ECO:0000256" key="13">
    <source>
        <dbReference type="ARBA" id="ARBA00022989"/>
    </source>
</evidence>
<keyword evidence="16" id="KW-0325">Glycoprotein</keyword>
<dbReference type="InterPro" id="IPR012341">
    <property type="entry name" value="6hp_glycosidase-like_sf"/>
</dbReference>
<sequence length="1628" mass="185892">MAAQDADDFLDDELINQYIVFPPEVISAIDQVFPSQDPLDRADFNPVDYINNLFPTEQSLSNIEEVISDFQGKIHHLDSDIKSCIRSQSGVSQDGAAALEEAQRAICQLFARIKDIRAKAEKSEHTVREITRDIKQLDIAKRNLTSAITTLNHLHFLVFGVDQLEALCQKRQYSEIASLLQGVSRVMEHFNPYLDIPQVKQLADQLDQIEKRLGDQISSDFKEAFSGSGPKQPSTLTQLSEACSVLNVIEPRFKREIIRWFVSLQLVEYSHLFQESEENAWLDRIDRRYAWVKRHLLSFEERMGRIFPVDWEMSERIAVEFCNVTRNELTKIMAKRVNEIDVRLLLFTLQKTTQFEELLSRRFTGLSMEENVTSERLTKKVESTNPFEEPAGKNPFEEEEEAENQVSSAQVEAASELRTVSPFHGLISRCFESHLNIFVDSQDKNMAELMDRFVADLKAQGPSLAQAEIEGCCVLPSCADLFVFYKKCLLQCAQLSTGQPMLALTSVFKKYLREYASRLLQSNLPRPNNASSLTPGLPSMSSLTKDFTKELRDLSSAGAAGLIQNFQSLLKEGDMSSTSLRYTKDDIARICTILTTAEYCLETTQQLEGKLKEKVKPTLADKVDLGSEQDLFGSVISQCIQLLVADLEGACEPALVTMAKTAWSTWESVGDQSQYVTLMTSQFKHYIPFIRDCLTSSRKYFTQFCMRFVNAFMARFVQQLYKCKPVGVVGAEQLLLDTHMLKTALLDLPSVGSQVARKPPASYSKMVVKGMTRAEMILKVVMDASDTNAKYVAHYTRLLPDSDPSEFQKILDMKGVRRSDQQLLVDLFRAQQTGHGDREDSVIAIGIVSWFVYQGYLETRVNSPLPESKVAFPTSHDFPERYWGSFRPGVYFGMKSRDAQSLLAGLMWFMPNIATAGSLNLRHLCDQGDNLEQYGWREHDGRNFGVQVIIDKFIQLETTFVTKLGENHGGDWTARIQVEPRMKELKGQEVTLFFYLTLDDNGKGLLQPIRMIDNMDSSEIKKNQSIKYLGLSAVHGHTERLGDFRVSFHHSSENSVIHTAYLSTTVPSPHLVKDALQSGLRLMEDKKSKERHITLAGVRFPKEDTLRQPNLVVHQVTGKLPLQLEVVYESNSFVDRGAMLRGEVYDALLQKYRKDFKNEFENKFHLTGKGFTDDEQEFAMSAMSNLVGGIGYFYGSSKVQSIHNKEPVPYWNAPLYTAVPSRSFFPRGFLWDEGFHNLIISQWDREISFDIMAHWFDLMNVEGWIPREQILGSEARARVPDEFVVQRNNQGNPPTFFLVLDAMFKNRPVRDISTLELEQLNRLWPRLVSWYNWFNTSLHGTEPGTYYWRGRDTAPPRELNPKSLSSGLDDYPRASHPTRDERHLDLRCWITLAAKVMAAIADIIGRDGRKYHEGFAFLSDNELLNKQHWSPITRRYADFGLHSSNVTLRRPKSTPGQPKPEKIREVMEDPTYRFIDDTFGYVSLFPLIVEILEPDSPQLGQLLHDLRNPSLLWTKYGLRSLSKSSPLYNKWNTESDAPYWRGPIWINVNYLVARALHHYSKVTGPHQARATVLYNELRENLIGNMLREYKKTGYIWEQYNDGTGAGQGCRPFTGWSTLVLLLMSETYV</sequence>
<dbReference type="GO" id="GO:0005829">
    <property type="term" value="C:cytosol"/>
    <property type="evidence" value="ECO:0007669"/>
    <property type="project" value="GOC"/>
</dbReference>
<evidence type="ECO:0000256" key="4">
    <source>
        <dbReference type="ARBA" id="ARBA00004740"/>
    </source>
</evidence>
<accession>A0A4Y7LZ12</accession>
<evidence type="ECO:0000259" key="26">
    <source>
        <dbReference type="Pfam" id="PF16854"/>
    </source>
</evidence>
<feature type="region of interest" description="Disordered" evidence="23">
    <location>
        <begin position="377"/>
        <end position="405"/>
    </location>
</feature>
<dbReference type="PANTHER" id="PTHR12820">
    <property type="entry name" value="VACUOLAR SORTING PROTEIN 53"/>
    <property type="match status" value="1"/>
</dbReference>
<dbReference type="GO" id="GO:0005789">
    <property type="term" value="C:endoplasmic reticulum membrane"/>
    <property type="evidence" value="ECO:0007669"/>
    <property type="project" value="UniProtKB-SubCell"/>
</dbReference>
<dbReference type="Gene3D" id="1.10.357.110">
    <property type="entry name" value="Vacuolar protein sorting-associated protein 53, C-terminus"/>
    <property type="match status" value="1"/>
</dbReference>
<dbReference type="EMBL" id="LR003196">
    <property type="protein sequence ID" value="SVE72815.1"/>
    <property type="molecule type" value="mRNA"/>
</dbReference>
<feature type="domain" description="Glycosyl hydrolase family 63 N-terminal" evidence="27">
    <location>
        <begin position="882"/>
        <end position="1091"/>
    </location>
</feature>
<evidence type="ECO:0000256" key="17">
    <source>
        <dbReference type="ARBA" id="ARBA00023295"/>
    </source>
</evidence>
<evidence type="ECO:0000256" key="5">
    <source>
        <dbReference type="ARBA" id="ARBA00008628"/>
    </source>
</evidence>
<dbReference type="InterPro" id="IPR031335">
    <property type="entry name" value="Glyco_hydro_63_C"/>
</dbReference>
<evidence type="ECO:0000259" key="25">
    <source>
        <dbReference type="Pfam" id="PF04100"/>
    </source>
</evidence>
<keyword evidence="8" id="KW-0812">Transmembrane</keyword>
<comment type="pathway">
    <text evidence="4">Glycan metabolism; N-glycan degradation.</text>
</comment>
<dbReference type="InterPro" id="IPR039766">
    <property type="entry name" value="Vps53"/>
</dbReference>
<evidence type="ECO:0000259" key="27">
    <source>
        <dbReference type="Pfam" id="PF16923"/>
    </source>
</evidence>
<proteinExistence type="evidence at transcript level"/>
<evidence type="ECO:0000313" key="28">
    <source>
        <dbReference type="EMBL" id="SVE72815.1"/>
    </source>
</evidence>
<dbReference type="Gene3D" id="1.50.10.10">
    <property type="match status" value="1"/>
</dbReference>
<reference evidence="28" key="1">
    <citation type="submission" date="2018-08" db="EMBL/GenBank/DDBJ databases">
        <authorList>
            <person name="Cornetti L."/>
        </authorList>
    </citation>
    <scope>NUCLEOTIDE SEQUENCE</scope>
    <source>
        <strain evidence="28">OM-SAIQ-clone2</strain>
    </source>
</reference>
<evidence type="ECO:0000256" key="23">
    <source>
        <dbReference type="SAM" id="MobiDB-lite"/>
    </source>
</evidence>
<name>A0A4Y7LZ12_9CRUS</name>
<dbReference type="SUPFAM" id="SSF48208">
    <property type="entry name" value="Six-hairpin glycosidases"/>
    <property type="match status" value="1"/>
</dbReference>
<evidence type="ECO:0000256" key="21">
    <source>
        <dbReference type="ARBA" id="ARBA00060399"/>
    </source>
</evidence>
<evidence type="ECO:0000256" key="10">
    <source>
        <dbReference type="ARBA" id="ARBA00022801"/>
    </source>
</evidence>
<dbReference type="InterPro" id="IPR007234">
    <property type="entry name" value="Vps53_N"/>
</dbReference>
<feature type="domain" description="Glycosyl hydrolase family 63 C-terminal" evidence="24">
    <location>
        <begin position="1142"/>
        <end position="1625"/>
    </location>
</feature>
<keyword evidence="17" id="KW-0326">Glycosidase</keyword>
<keyword evidence="13" id="KW-1133">Transmembrane helix</keyword>
<dbReference type="InterPro" id="IPR031745">
    <property type="entry name" value="Vps53_C"/>
</dbReference>
<dbReference type="InterPro" id="IPR038518">
    <property type="entry name" value="Glyco_hydro_63N_sf"/>
</dbReference>
<dbReference type="FunFam" id="1.50.10.10:FF:000009">
    <property type="entry name" value="mannosyl-oligosaccharide glucosidase"/>
    <property type="match status" value="1"/>
</dbReference>
<evidence type="ECO:0000256" key="11">
    <source>
        <dbReference type="ARBA" id="ARBA00022824"/>
    </source>
</evidence>
<keyword evidence="9" id="KW-0967">Endosome</keyword>
<keyword evidence="15" id="KW-0472">Membrane</keyword>
<dbReference type="EC" id="3.2.1.106" evidence="18"/>
<evidence type="ECO:0000256" key="14">
    <source>
        <dbReference type="ARBA" id="ARBA00023034"/>
    </source>
</evidence>
<comment type="subcellular location">
    <subcellularLocation>
        <location evidence="21">Endomembrane system</location>
        <topology evidence="21">Single-pass type II membrane protein</topology>
    </subcellularLocation>
    <subcellularLocation>
        <location evidence="2">Endoplasmic reticulum membrane</location>
        <topology evidence="2">Single-pass membrane protein</topology>
    </subcellularLocation>
    <subcellularLocation>
        <location evidence="3">Endosome membrane</location>
        <topology evidence="3">Peripheral membrane protein</topology>
    </subcellularLocation>
    <subcellularLocation>
        <location evidence="1">Golgi apparatus</location>
        <location evidence="1">trans-Golgi network membrane</location>
        <topology evidence="1">Peripheral membrane protein</topology>
    </subcellularLocation>
</comment>
<comment type="similarity">
    <text evidence="5">Belongs to the VPS53 family.</text>
</comment>
<evidence type="ECO:0000256" key="6">
    <source>
        <dbReference type="ARBA" id="ARBA00010833"/>
    </source>
</evidence>
<evidence type="ECO:0000256" key="16">
    <source>
        <dbReference type="ARBA" id="ARBA00023180"/>
    </source>
</evidence>
<comment type="similarity">
    <text evidence="6">Belongs to the glycosyl hydrolase 63 family.</text>
</comment>
<comment type="catalytic activity">
    <reaction evidence="19">
        <text>N(4)-(alpha-D-Glc-(1-&gt;2)-alpha-D-Glc-(1-&gt;3)-alpha-D-Glc-(1-&gt;3)-alpha-D-Man-(1-&gt;2)-alpha-D-Man-(1-&gt;2)-alpha-D-Man-(1-&gt;3)-[alpha-D-Man-(1-&gt;2)-alpha-D-Man-(1-&gt;3)-[alpha-D-Man-(1-&gt;2)-alpha-D-Man-(1-&gt;6)]-alpha-D-Man-(1-&gt;6)]-beta-D-Man-(1-&gt;4)-beta-D-GlcNAc-(1-&gt;4)-beta-D-GlcNAc)-L-asparaginyl-[protein] + H2O = N(4)-(alpha-D-Glc-(1-&gt;3)-alpha-D-Glc-(1-&gt;3)-alpha-D-Man-(1-&gt;2)-alpha-D-Man-(1-&gt;2)-alpha-D-Man-(1-&gt;3)-[alpha-D-Man-(1-&gt;2)-alpha-D-Man-(1-&gt;3)-[alpha-D-Man-(1-&gt;2)-alpha-D-Man-(1-&gt;6)]-alpha-D-Man-(1-&gt;6)]-beta-D-Man-(1-&gt;4)-beta-D-GlcNAc-(1-&gt;4)-beta-D-GlcNAc)-L-asparaginyl-[protein] + beta-D-glucose</text>
        <dbReference type="Rhea" id="RHEA:55988"/>
        <dbReference type="Rhea" id="RHEA-COMP:12806"/>
        <dbReference type="Rhea" id="RHEA-COMP:14355"/>
        <dbReference type="ChEBI" id="CHEBI:15377"/>
        <dbReference type="ChEBI" id="CHEBI:15903"/>
        <dbReference type="ChEBI" id="CHEBI:59082"/>
        <dbReference type="ChEBI" id="CHEBI:132537"/>
        <dbReference type="EC" id="3.2.1.106"/>
    </reaction>
    <physiologicalReaction direction="left-to-right" evidence="19">
        <dbReference type="Rhea" id="RHEA:55989"/>
    </physiologicalReaction>
</comment>
<keyword evidence="11" id="KW-0256">Endoplasmic reticulum</keyword>
<evidence type="ECO:0000256" key="7">
    <source>
        <dbReference type="ARBA" id="ARBA00014103"/>
    </source>
</evidence>
<dbReference type="InterPro" id="IPR008928">
    <property type="entry name" value="6-hairpin_glycosidase_sf"/>
</dbReference>
<evidence type="ECO:0000256" key="1">
    <source>
        <dbReference type="ARBA" id="ARBA00004150"/>
    </source>
</evidence>
<organism evidence="28">
    <name type="scientific">Ceriodaphnia reticulata</name>
    <dbReference type="NCBI Taxonomy" id="302197"/>
    <lineage>
        <taxon>Eukaryota</taxon>
        <taxon>Metazoa</taxon>
        <taxon>Ecdysozoa</taxon>
        <taxon>Arthropoda</taxon>
        <taxon>Crustacea</taxon>
        <taxon>Branchiopoda</taxon>
        <taxon>Diplostraca</taxon>
        <taxon>Cladocera</taxon>
        <taxon>Anomopoda</taxon>
        <taxon>Daphniidae</taxon>
        <taxon>Ceriodaphnia</taxon>
    </lineage>
</organism>
<dbReference type="InterPro" id="IPR038260">
    <property type="entry name" value="Vps53_C_sf"/>
</dbReference>
<evidence type="ECO:0000256" key="18">
    <source>
        <dbReference type="ARBA" id="ARBA00038888"/>
    </source>
</evidence>
<dbReference type="Pfam" id="PF04100">
    <property type="entry name" value="Vps53_N"/>
    <property type="match status" value="1"/>
</dbReference>
<keyword evidence="10" id="KW-0378">Hydrolase</keyword>
<evidence type="ECO:0000256" key="3">
    <source>
        <dbReference type="ARBA" id="ARBA00004481"/>
    </source>
</evidence>
<evidence type="ECO:0000256" key="2">
    <source>
        <dbReference type="ARBA" id="ARBA00004389"/>
    </source>
</evidence>
<evidence type="ECO:0000256" key="8">
    <source>
        <dbReference type="ARBA" id="ARBA00022692"/>
    </source>
</evidence>
<evidence type="ECO:0000259" key="24">
    <source>
        <dbReference type="Pfam" id="PF03200"/>
    </source>
</evidence>
<gene>
    <name evidence="28" type="primary">EOG090X02G1</name>
</gene>
<dbReference type="Gene3D" id="2.70.98.110">
    <property type="entry name" value="Glycosyl hydrolase family 63, N-terminal domain"/>
    <property type="match status" value="1"/>
</dbReference>
<dbReference type="FunFam" id="2.70.98.110:FF:000001">
    <property type="entry name" value="Mannosyl-oligosaccharide glucosidase"/>
    <property type="match status" value="1"/>
</dbReference>